<organism evidence="1">
    <name type="scientific">Odontella aurita</name>
    <dbReference type="NCBI Taxonomy" id="265563"/>
    <lineage>
        <taxon>Eukaryota</taxon>
        <taxon>Sar</taxon>
        <taxon>Stramenopiles</taxon>
        <taxon>Ochrophyta</taxon>
        <taxon>Bacillariophyta</taxon>
        <taxon>Mediophyceae</taxon>
        <taxon>Biddulphiophycidae</taxon>
        <taxon>Eupodiscales</taxon>
        <taxon>Odontellaceae</taxon>
        <taxon>Odontella</taxon>
    </lineage>
</organism>
<dbReference type="AlphaFoldDB" id="A0A7S4HXM1"/>
<dbReference type="InterPro" id="IPR029063">
    <property type="entry name" value="SAM-dependent_MTases_sf"/>
</dbReference>
<name>A0A7S4HXM1_9STRA</name>
<dbReference type="EMBL" id="HBKQ01007401">
    <property type="protein sequence ID" value="CAE2212239.1"/>
    <property type="molecule type" value="Transcribed_RNA"/>
</dbReference>
<dbReference type="Pfam" id="PF10294">
    <property type="entry name" value="Methyltransf_16"/>
    <property type="match status" value="1"/>
</dbReference>
<accession>A0A7S4HXM1</accession>
<dbReference type="PANTHER" id="PTHR14614:SF109">
    <property type="entry name" value="RIBOSOMAL LYSINE N-METHYLTRANSFERASE 5"/>
    <property type="match status" value="1"/>
</dbReference>
<dbReference type="Gene3D" id="3.40.50.150">
    <property type="entry name" value="Vaccinia Virus protein VP39"/>
    <property type="match status" value="1"/>
</dbReference>
<evidence type="ECO:0000313" key="1">
    <source>
        <dbReference type="EMBL" id="CAE2212239.1"/>
    </source>
</evidence>
<protein>
    <recommendedName>
        <fullName evidence="2">Calmodulin-lysine N-methyltransferase</fullName>
    </recommendedName>
</protein>
<proteinExistence type="predicted"/>
<sequence length="366" mass="39819">MSTGKERGEADEASNASSSSLCYENMGFMFASAEPTHKSSFCFYPTTGNERCCCERKGNDSMAHINDHVVPNGDYSGSKHSDTVVRVHITAVDGDPGALQSGHYIWPAAPALARHLVNACSGMNQLAGASKETCGCMEKFCHWCGPCHLARFLKRLPVDRPLRVVELGAGCGLAGLVAMQTLSARHDLSCFAFTDHDPGALCLSEENYNSTLQEVMKSSTGAPTVARNISSIPTAFKPLKWGDQNGVLGLKRELLRHCPNAVFDLVLGSDLIYCHDIVRPLLCTALDLMSTVPALDIDDTGKGRRSPESPFFLMSQSFPYEQDTEQEIDSVCNELGLRRNVIFDGLGQDEGVKIQIFTLDNNNGFL</sequence>
<reference evidence="1" key="1">
    <citation type="submission" date="2021-01" db="EMBL/GenBank/DDBJ databases">
        <authorList>
            <person name="Corre E."/>
            <person name="Pelletier E."/>
            <person name="Niang G."/>
            <person name="Scheremetjew M."/>
            <person name="Finn R."/>
            <person name="Kale V."/>
            <person name="Holt S."/>
            <person name="Cochrane G."/>
            <person name="Meng A."/>
            <person name="Brown T."/>
            <person name="Cohen L."/>
        </authorList>
    </citation>
    <scope>NUCLEOTIDE SEQUENCE</scope>
    <source>
        <strain evidence="1">Isolate 1302-5</strain>
    </source>
</reference>
<gene>
    <name evidence="1" type="ORF">OAUR00152_LOCUS4977</name>
</gene>
<evidence type="ECO:0008006" key="2">
    <source>
        <dbReference type="Google" id="ProtNLM"/>
    </source>
</evidence>
<dbReference type="PANTHER" id="PTHR14614">
    <property type="entry name" value="HEPATOCELLULAR CARCINOMA-ASSOCIATED ANTIGEN"/>
    <property type="match status" value="1"/>
</dbReference>
<dbReference type="InterPro" id="IPR019410">
    <property type="entry name" value="Methyltransf_16"/>
</dbReference>